<name>A0A8J4VYX1_9ROSI</name>
<keyword evidence="4" id="KW-1185">Reference proteome</keyword>
<keyword evidence="2" id="KW-1133">Transmembrane helix</keyword>
<dbReference type="PANTHER" id="PTHR35490">
    <property type="entry name" value="BACTERIOPHAGE N4 ADSORPTION B PROTEIN"/>
    <property type="match status" value="1"/>
</dbReference>
<dbReference type="AlphaFoldDB" id="A0A8J4VYX1"/>
<feature type="transmembrane region" description="Helical" evidence="2">
    <location>
        <begin position="386"/>
        <end position="407"/>
    </location>
</feature>
<proteinExistence type="predicted"/>
<dbReference type="Proteomes" id="UP000737018">
    <property type="component" value="Unassembled WGS sequence"/>
</dbReference>
<sequence>MAVSKGRLQFPFPSFFPPRVMPTFTAIALDTLLEPGASKSVDKTMPSSKPPNSRPIPNPKLERRNSTSVTERRVKRPQMTPALYATPKATPLPDSPTSFTPSPYIINHKRRGPRLMKSYSEDDVSSRQKTDEKVNGNKNNAETEVAHSTDDISVTFSIPGPNEEHVNGDRDCEVGSHNSEPGEDLLKLERDGDSEYFFDPQDSLSVASNTDVEDNSGAERLVKLTPPTGEFYDAWEDLSFEAELREMRLSLLMEIEKRKQAEEALNNMQSLWQRLGQQLSLVGLALPADPTVVAEGEQPDCDPAEELCQQVDVSRFVSESIGRGLARAELEMEMEAQIESKNFEIARLNDRLHFYEVVNREMYQRNQDALEMARHQRQIRKRRQRWVWGSIAAAITLGTAALAWSYLPTGRESSSTEHFQNPEGDDAAN</sequence>
<gene>
    <name evidence="3" type="ORF">CMV_000628</name>
</gene>
<accession>A0A8J4VYX1</accession>
<evidence type="ECO:0000313" key="3">
    <source>
        <dbReference type="EMBL" id="KAF3976182.1"/>
    </source>
</evidence>
<dbReference type="EMBL" id="JRKL02000035">
    <property type="protein sequence ID" value="KAF3976182.1"/>
    <property type="molecule type" value="Genomic_DNA"/>
</dbReference>
<keyword evidence="2" id="KW-0472">Membrane</keyword>
<dbReference type="PANTHER" id="PTHR35490:SF2">
    <property type="entry name" value="BACTERIOPHAGE N4 ADSORPTION B PROTEIN"/>
    <property type="match status" value="1"/>
</dbReference>
<feature type="region of interest" description="Disordered" evidence="1">
    <location>
        <begin position="38"/>
        <end position="182"/>
    </location>
</feature>
<dbReference type="OrthoDB" id="1923043at2759"/>
<feature type="compositionally biased region" description="Basic and acidic residues" evidence="1">
    <location>
        <begin position="162"/>
        <end position="174"/>
    </location>
</feature>
<reference evidence="3" key="1">
    <citation type="submission" date="2020-03" db="EMBL/GenBank/DDBJ databases">
        <title>Castanea mollissima Vanexum genome sequencing.</title>
        <authorList>
            <person name="Staton M."/>
        </authorList>
    </citation>
    <scope>NUCLEOTIDE SEQUENCE</scope>
    <source>
        <tissue evidence="3">Leaf</tissue>
    </source>
</reference>
<protein>
    <submittedName>
        <fullName evidence="3">Uncharacterized protein</fullName>
    </submittedName>
</protein>
<comment type="caution">
    <text evidence="3">The sequence shown here is derived from an EMBL/GenBank/DDBJ whole genome shotgun (WGS) entry which is preliminary data.</text>
</comment>
<evidence type="ECO:0000256" key="2">
    <source>
        <dbReference type="SAM" id="Phobius"/>
    </source>
</evidence>
<evidence type="ECO:0000256" key="1">
    <source>
        <dbReference type="SAM" id="MobiDB-lite"/>
    </source>
</evidence>
<feature type="compositionally biased region" description="Pro residues" evidence="1">
    <location>
        <begin position="48"/>
        <end position="58"/>
    </location>
</feature>
<keyword evidence="2" id="KW-0812">Transmembrane</keyword>
<organism evidence="3 4">
    <name type="scientific">Castanea mollissima</name>
    <name type="common">Chinese chestnut</name>
    <dbReference type="NCBI Taxonomy" id="60419"/>
    <lineage>
        <taxon>Eukaryota</taxon>
        <taxon>Viridiplantae</taxon>
        <taxon>Streptophyta</taxon>
        <taxon>Embryophyta</taxon>
        <taxon>Tracheophyta</taxon>
        <taxon>Spermatophyta</taxon>
        <taxon>Magnoliopsida</taxon>
        <taxon>eudicotyledons</taxon>
        <taxon>Gunneridae</taxon>
        <taxon>Pentapetalae</taxon>
        <taxon>rosids</taxon>
        <taxon>fabids</taxon>
        <taxon>Fagales</taxon>
        <taxon>Fagaceae</taxon>
        <taxon>Castanea</taxon>
    </lineage>
</organism>
<feature type="compositionally biased region" description="Basic and acidic residues" evidence="1">
    <location>
        <begin position="124"/>
        <end position="135"/>
    </location>
</feature>
<evidence type="ECO:0000313" key="4">
    <source>
        <dbReference type="Proteomes" id="UP000737018"/>
    </source>
</evidence>